<evidence type="ECO:0000256" key="2">
    <source>
        <dbReference type="ARBA" id="ARBA00009773"/>
    </source>
</evidence>
<feature type="transmembrane region" description="Helical" evidence="6">
    <location>
        <begin position="5"/>
        <end position="23"/>
    </location>
</feature>
<comment type="similarity">
    <text evidence="2">Belongs to the autoinducer-2 exporter (AI-2E) (TC 2.A.86) family.</text>
</comment>
<reference evidence="7 9" key="2">
    <citation type="journal article" date="2012" name="J. Bacteriol.">
        <title>Complete Genome Sequence of Rahnella sp. Strain Y9602, a Gammaproteobacterium Isolate from Metal- and Radionuclide-Contaminated Soil.</title>
        <authorList>
            <person name="Martinez R.J."/>
            <person name="Bruce D."/>
            <person name="Detter C."/>
            <person name="Goodwin L.A."/>
            <person name="Han J."/>
            <person name="Han C.S."/>
            <person name="Held B."/>
            <person name="Land M.L."/>
            <person name="Mikhailova N."/>
            <person name="Nolan M."/>
            <person name="Pennacchio L."/>
            <person name="Pitluck S."/>
            <person name="Tapia R."/>
            <person name="Woyke T."/>
            <person name="Sobecky P.A."/>
        </authorList>
    </citation>
    <scope>NUCLEOTIDE SEQUENCE [LARGE SCALE GENOMIC DNA]</scope>
    <source>
        <strain evidence="7 9">Y9602</strain>
    </source>
</reference>
<dbReference type="AlphaFoldDB" id="A0A0H3F9W9"/>
<dbReference type="eggNOG" id="COG0628">
    <property type="taxonomic scope" value="Bacteria"/>
</dbReference>
<dbReference type="HOGENOM" id="CLU_041771_2_2_6"/>
<protein>
    <submittedName>
        <fullName evidence="8">AI-2E family transporter</fullName>
    </submittedName>
</protein>
<proteinExistence type="inferred from homology"/>
<keyword evidence="4 6" id="KW-1133">Transmembrane helix</keyword>
<evidence type="ECO:0000256" key="6">
    <source>
        <dbReference type="SAM" id="Phobius"/>
    </source>
</evidence>
<feature type="transmembrane region" description="Helical" evidence="6">
    <location>
        <begin position="29"/>
        <end position="46"/>
    </location>
</feature>
<feature type="transmembrane region" description="Helical" evidence="6">
    <location>
        <begin position="321"/>
        <end position="343"/>
    </location>
</feature>
<keyword evidence="3 6" id="KW-0812">Transmembrane</keyword>
<reference evidence="8 10" key="3">
    <citation type="submission" date="2024-09" db="EMBL/GenBank/DDBJ databases">
        <title>Genomes of Rahnella.</title>
        <authorList>
            <person name="Mnguni F.C."/>
            <person name="Shin G.Y."/>
            <person name="Coutinho T."/>
        </authorList>
    </citation>
    <scope>NUCLEOTIDE SEQUENCE [LARGE SCALE GENOMIC DNA]</scope>
    <source>
        <strain evidence="8 10">20WA0057</strain>
    </source>
</reference>
<keyword evidence="10" id="KW-1185">Reference proteome</keyword>
<dbReference type="OrthoDB" id="106838at2"/>
<comment type="subcellular location">
    <subcellularLocation>
        <location evidence="1">Membrane</location>
        <topology evidence="1">Multi-pass membrane protein</topology>
    </subcellularLocation>
</comment>
<feature type="transmembrane region" description="Helical" evidence="6">
    <location>
        <begin position="273"/>
        <end position="290"/>
    </location>
</feature>
<evidence type="ECO:0000256" key="1">
    <source>
        <dbReference type="ARBA" id="ARBA00004141"/>
    </source>
</evidence>
<evidence type="ECO:0000256" key="3">
    <source>
        <dbReference type="ARBA" id="ARBA00022692"/>
    </source>
</evidence>
<accession>A0A0H3F9W9</accession>
<feature type="transmembrane region" description="Helical" evidence="6">
    <location>
        <begin position="210"/>
        <end position="233"/>
    </location>
</feature>
<dbReference type="PANTHER" id="PTHR21716:SF4">
    <property type="entry name" value="TRANSMEMBRANE PROTEIN 245"/>
    <property type="match status" value="1"/>
</dbReference>
<reference evidence="9" key="1">
    <citation type="submission" date="2011-01" db="EMBL/GenBank/DDBJ databases">
        <title>Complete sequence of chromosome of Rahnella sp. Y9602.</title>
        <authorList>
            <consortium name="US DOE Joint Genome Institute"/>
            <person name="Lucas S."/>
            <person name="Copeland A."/>
            <person name="Lapidus A."/>
            <person name="Cheng J.-F."/>
            <person name="Goodwin L."/>
            <person name="Pitluck S."/>
            <person name="Lu M."/>
            <person name="Detter J.C."/>
            <person name="Han C."/>
            <person name="Tapia R."/>
            <person name="Land M."/>
            <person name="Hauser L."/>
            <person name="Kyrpides N."/>
            <person name="Ivanova N."/>
            <person name="Ovchinnikova G."/>
            <person name="Pagani I."/>
            <person name="Sobecky P.A."/>
            <person name="Martinez R.J."/>
            <person name="Woyke T."/>
        </authorList>
    </citation>
    <scope>NUCLEOTIDE SEQUENCE [LARGE SCALE GENOMIC DNA]</scope>
    <source>
        <strain evidence="9">Y9602</strain>
    </source>
</reference>
<dbReference type="PANTHER" id="PTHR21716">
    <property type="entry name" value="TRANSMEMBRANE PROTEIN"/>
    <property type="match status" value="1"/>
</dbReference>
<dbReference type="Proteomes" id="UP001598201">
    <property type="component" value="Unassembled WGS sequence"/>
</dbReference>
<evidence type="ECO:0000313" key="10">
    <source>
        <dbReference type="Proteomes" id="UP001598201"/>
    </source>
</evidence>
<organism evidence="7 9">
    <name type="scientific">Rahnella sp. (strain Y9602)</name>
    <dbReference type="NCBI Taxonomy" id="2703885"/>
    <lineage>
        <taxon>Bacteria</taxon>
        <taxon>Pseudomonadati</taxon>
        <taxon>Pseudomonadota</taxon>
        <taxon>Gammaproteobacteria</taxon>
        <taxon>Enterobacterales</taxon>
        <taxon>Yersiniaceae</taxon>
        <taxon>Rahnella</taxon>
    </lineage>
</organism>
<evidence type="ECO:0000313" key="8">
    <source>
        <dbReference type="EMBL" id="MFD3225615.1"/>
    </source>
</evidence>
<dbReference type="InterPro" id="IPR002549">
    <property type="entry name" value="AI-2E-like"/>
</dbReference>
<name>A0A0H3F9W9_RAHSY</name>
<gene>
    <name evidence="7" type="ordered locus">Rahaq_2014</name>
    <name evidence="8" type="ORF">ACFPK4_18890</name>
</gene>
<dbReference type="GO" id="GO:0016020">
    <property type="term" value="C:membrane"/>
    <property type="evidence" value="ECO:0007669"/>
    <property type="project" value="UniProtKB-SubCell"/>
</dbReference>
<dbReference type="Proteomes" id="UP000007257">
    <property type="component" value="Chromosome"/>
</dbReference>
<feature type="transmembrane region" description="Helical" evidence="6">
    <location>
        <begin position="146"/>
        <end position="176"/>
    </location>
</feature>
<dbReference type="KEGG" id="rah:Rahaq_2014"/>
<feature type="transmembrane region" description="Helical" evidence="6">
    <location>
        <begin position="239"/>
        <end position="261"/>
    </location>
</feature>
<evidence type="ECO:0000256" key="5">
    <source>
        <dbReference type="ARBA" id="ARBA00023136"/>
    </source>
</evidence>
<keyword evidence="5 6" id="KW-0472">Membrane</keyword>
<dbReference type="EMBL" id="CP002505">
    <property type="protein sequence ID" value="ADW73629.1"/>
    <property type="molecule type" value="Genomic_DNA"/>
</dbReference>
<evidence type="ECO:0000256" key="4">
    <source>
        <dbReference type="ARBA" id="ARBA00022989"/>
    </source>
</evidence>
<evidence type="ECO:0000313" key="7">
    <source>
        <dbReference type="EMBL" id="ADW73629.1"/>
    </source>
</evidence>
<sequence>MFIKGFSKGFFIAILFIVTLAFFDVLRPYYSSVLWAIILAVIFNPLKNRLKQVVGDRNGVVSLLTVLIICLIVFTPLAIITSSLALEFNAVYTKLQGNQTQLPVILADFIHHLPRWARHFLSDHDLDSTAEIQKKLSDVALQGSQYLAGSVFVIGKSTFGFVVGFGIMLYILFFLIKDGAYLVNLTLATLPLSRYVKHHLFMKFAAVSRATVKGTVVVAVVQGALGGIAFYIAGLDGSLLWGALMAFLSIIPAVGSAIIWVPAAIYFFASGMLWQGIFIVAFFVVVIGIVDNVLRPLLVGKDTKMPDYLILVTTLGGMEVYGINGFVIGPLIAALFIACWNILSGRDHQNNTDEINEDFIEEGKNHPDA</sequence>
<evidence type="ECO:0000313" key="9">
    <source>
        <dbReference type="Proteomes" id="UP000007257"/>
    </source>
</evidence>
<dbReference type="EMBL" id="JBHUCJ010000055">
    <property type="protein sequence ID" value="MFD3225615.1"/>
    <property type="molecule type" value="Genomic_DNA"/>
</dbReference>
<feature type="transmembrane region" description="Helical" evidence="6">
    <location>
        <begin position="58"/>
        <end position="80"/>
    </location>
</feature>
<dbReference type="RefSeq" id="WP_013575331.1">
    <property type="nucleotide sequence ID" value="NC_015061.1"/>
</dbReference>
<dbReference type="Pfam" id="PF01594">
    <property type="entry name" value="AI-2E_transport"/>
    <property type="match status" value="1"/>
</dbReference>